<proteinExistence type="predicted"/>
<dbReference type="Gene3D" id="3.90.1200.10">
    <property type="match status" value="1"/>
</dbReference>
<dbReference type="InterPro" id="IPR011009">
    <property type="entry name" value="Kinase-like_dom_sf"/>
</dbReference>
<name>L8H0B8_ACACF</name>
<gene>
    <name evidence="2" type="ORF">ACA1_248200</name>
</gene>
<feature type="domain" description="Aminoglycoside phosphotransferase" evidence="1">
    <location>
        <begin position="70"/>
        <end position="291"/>
    </location>
</feature>
<dbReference type="Pfam" id="PF01636">
    <property type="entry name" value="APH"/>
    <property type="match status" value="1"/>
</dbReference>
<evidence type="ECO:0000313" key="2">
    <source>
        <dbReference type="EMBL" id="ELR17826.1"/>
    </source>
</evidence>
<dbReference type="InterPro" id="IPR002575">
    <property type="entry name" value="Aminoglycoside_PTrfase"/>
</dbReference>
<dbReference type="VEuPathDB" id="AmoebaDB:ACA1_248200"/>
<dbReference type="Gene3D" id="3.30.200.20">
    <property type="entry name" value="Phosphorylase Kinase, domain 1"/>
    <property type="match status" value="1"/>
</dbReference>
<dbReference type="SUPFAM" id="SSF56112">
    <property type="entry name" value="Protein kinase-like (PK-like)"/>
    <property type="match status" value="1"/>
</dbReference>
<keyword evidence="3" id="KW-1185">Reference proteome</keyword>
<organism evidence="2 3">
    <name type="scientific">Acanthamoeba castellanii (strain ATCC 30010 / Neff)</name>
    <dbReference type="NCBI Taxonomy" id="1257118"/>
    <lineage>
        <taxon>Eukaryota</taxon>
        <taxon>Amoebozoa</taxon>
        <taxon>Discosea</taxon>
        <taxon>Longamoebia</taxon>
        <taxon>Centramoebida</taxon>
        <taxon>Acanthamoebidae</taxon>
        <taxon>Acanthamoeba</taxon>
    </lineage>
</organism>
<keyword evidence="2" id="KW-0808">Transferase</keyword>
<evidence type="ECO:0000313" key="3">
    <source>
        <dbReference type="Proteomes" id="UP000011083"/>
    </source>
</evidence>
<dbReference type="InterPro" id="IPR051678">
    <property type="entry name" value="AGP_Transferase"/>
</dbReference>
<accession>L8H0B8</accession>
<sequence>MKETSLSAQLEELKATMARVTPEAVGRVLAPLGLVCRKLTHFADSLGVINPIFFVQAAPPPGEEKEEEAEAVELVLRVSNPHPFWRGRKTEHEVAVMEFVRAHGRPDVLPVPRVIAYASDAAQSPLGTEFVLMEKAPGQNLDDLWPTLDAEAKRDYMVQLVQFMAELRRISAFLPNRGMGGFNREMELVELVQDGPLIGPFTSFADSVEHHLRWAMEMIGDTLASRQELVHELRELVPEWMDTVLARYRALASSCEEEEFGLCHNDLNFSNLLVDHERRKIVAVLDWEKSKCSVYDDELRGVEESIEDEEPTLAALHEAMAALGVSRPSGYDHRKALIKPDAKDLADEELDYFVAHAQDAKEALVAQLAAFKSTLVPQPTMGNVVE</sequence>
<evidence type="ECO:0000259" key="1">
    <source>
        <dbReference type="Pfam" id="PF01636"/>
    </source>
</evidence>
<reference evidence="2 3" key="1">
    <citation type="journal article" date="2013" name="Genome Biol.">
        <title>Genome of Acanthamoeba castellanii highlights extensive lateral gene transfer and early evolution of tyrosine kinase signaling.</title>
        <authorList>
            <person name="Clarke M."/>
            <person name="Lohan A.J."/>
            <person name="Liu B."/>
            <person name="Lagkouvardos I."/>
            <person name="Roy S."/>
            <person name="Zafar N."/>
            <person name="Bertelli C."/>
            <person name="Schilde C."/>
            <person name="Kianianmomeni A."/>
            <person name="Burglin T.R."/>
            <person name="Frech C."/>
            <person name="Turcotte B."/>
            <person name="Kopec K.O."/>
            <person name="Synnott J.M."/>
            <person name="Choo C."/>
            <person name="Paponov I."/>
            <person name="Finkler A."/>
            <person name="Soon Heng Tan C."/>
            <person name="Hutchins A.P."/>
            <person name="Weinmeier T."/>
            <person name="Rattei T."/>
            <person name="Chu J.S."/>
            <person name="Gimenez G."/>
            <person name="Irimia M."/>
            <person name="Rigden D.J."/>
            <person name="Fitzpatrick D.A."/>
            <person name="Lorenzo-Morales J."/>
            <person name="Bateman A."/>
            <person name="Chiu C.H."/>
            <person name="Tang P."/>
            <person name="Hegemann P."/>
            <person name="Fromm H."/>
            <person name="Raoult D."/>
            <person name="Greub G."/>
            <person name="Miranda-Saavedra D."/>
            <person name="Chen N."/>
            <person name="Nash P."/>
            <person name="Ginger M.L."/>
            <person name="Horn M."/>
            <person name="Schaap P."/>
            <person name="Caler L."/>
            <person name="Loftus B."/>
        </authorList>
    </citation>
    <scope>NUCLEOTIDE SEQUENCE [LARGE SCALE GENOMIC DNA]</scope>
    <source>
        <strain evidence="2 3">Neff</strain>
    </source>
</reference>
<dbReference type="EMBL" id="KB007971">
    <property type="protein sequence ID" value="ELR17826.1"/>
    <property type="molecule type" value="Genomic_DNA"/>
</dbReference>
<dbReference type="PANTHER" id="PTHR21310">
    <property type="entry name" value="AMINOGLYCOSIDE PHOSPHOTRANSFERASE-RELATED-RELATED"/>
    <property type="match status" value="1"/>
</dbReference>
<protein>
    <submittedName>
        <fullName evidence="2">Phosphotransferase enzyme domain containing protein</fullName>
    </submittedName>
</protein>
<dbReference type="KEGG" id="acan:ACA1_248200"/>
<dbReference type="AlphaFoldDB" id="L8H0B8"/>
<dbReference type="GO" id="GO:0016740">
    <property type="term" value="F:transferase activity"/>
    <property type="evidence" value="ECO:0007669"/>
    <property type="project" value="UniProtKB-KW"/>
</dbReference>
<dbReference type="OMA" id="WFRNDET"/>
<dbReference type="PANTHER" id="PTHR21310:SF15">
    <property type="entry name" value="AMINOGLYCOSIDE PHOSPHOTRANSFERASE DOMAIN-CONTAINING PROTEIN"/>
    <property type="match status" value="1"/>
</dbReference>
<dbReference type="RefSeq" id="XP_004339839.1">
    <property type="nucleotide sequence ID" value="XM_004339791.1"/>
</dbReference>
<dbReference type="GeneID" id="14918579"/>
<dbReference type="OrthoDB" id="10003767at2759"/>
<dbReference type="Proteomes" id="UP000011083">
    <property type="component" value="Unassembled WGS sequence"/>
</dbReference>